<dbReference type="Proteomes" id="UP000266389">
    <property type="component" value="Unassembled WGS sequence"/>
</dbReference>
<keyword evidence="2 5" id="KW-0812">Transmembrane</keyword>
<feature type="transmembrane region" description="Helical" evidence="5">
    <location>
        <begin position="86"/>
        <end position="102"/>
    </location>
</feature>
<evidence type="ECO:0000256" key="2">
    <source>
        <dbReference type="ARBA" id="ARBA00022692"/>
    </source>
</evidence>
<feature type="transmembrane region" description="Helical" evidence="5">
    <location>
        <begin position="20"/>
        <end position="38"/>
    </location>
</feature>
<evidence type="ECO:0000256" key="1">
    <source>
        <dbReference type="ARBA" id="ARBA00004141"/>
    </source>
</evidence>
<evidence type="ECO:0000313" key="7">
    <source>
        <dbReference type="EMBL" id="RFM23053.1"/>
    </source>
</evidence>
<feature type="transmembrane region" description="Helical" evidence="5">
    <location>
        <begin position="183"/>
        <end position="202"/>
    </location>
</feature>
<gene>
    <name evidence="7" type="ORF">D0433_13515</name>
</gene>
<dbReference type="PANTHER" id="PTHR37422:SF13">
    <property type="entry name" value="LIPOPOLYSACCHARIDE BIOSYNTHESIS PROTEIN PA4999-RELATED"/>
    <property type="match status" value="1"/>
</dbReference>
<evidence type="ECO:0000259" key="6">
    <source>
        <dbReference type="Pfam" id="PF04932"/>
    </source>
</evidence>
<evidence type="ECO:0000256" key="5">
    <source>
        <dbReference type="SAM" id="Phobius"/>
    </source>
</evidence>
<dbReference type="PANTHER" id="PTHR37422">
    <property type="entry name" value="TEICHURONIC ACID BIOSYNTHESIS PROTEIN TUAE"/>
    <property type="match status" value="1"/>
</dbReference>
<comment type="subcellular location">
    <subcellularLocation>
        <location evidence="1">Membrane</location>
        <topology evidence="1">Multi-pass membrane protein</topology>
    </subcellularLocation>
</comment>
<feature type="transmembrane region" description="Helical" evidence="5">
    <location>
        <begin position="248"/>
        <end position="266"/>
    </location>
</feature>
<dbReference type="AlphaFoldDB" id="A0A395LWM7"/>
<keyword evidence="4 5" id="KW-0472">Membrane</keyword>
<sequence length="287" mass="32723">MLMSALRKKHLGMLASMRTPGTLAMPLYVLVPLCYYFLSKSDEPNRQRYWLFILMAVVVVAASFVRGVVLGAGIVTVVWLWLNRRWGLLGLFLAVALPLFFFTDFSRKFFSDIFAILEGGLWAASLSGRTGIWYRLLDSFENQSFADKFFGGGMLRHSLDINLIHDGKPGTAHSDVLEFMYDLGYLGLGVYLILILSLWILILKNLQRCATGKYDKNLVMKYFVWVTILAFYTYGIFGWSSHWTALTFPFWFIAGFALKPPAYYAAQAKAAQEQAMYIELNPRLSPY</sequence>
<keyword evidence="7" id="KW-0436">Ligase</keyword>
<feature type="transmembrane region" description="Helical" evidence="5">
    <location>
        <begin position="222"/>
        <end position="242"/>
    </location>
</feature>
<proteinExistence type="predicted"/>
<dbReference type="InterPro" id="IPR051533">
    <property type="entry name" value="WaaL-like"/>
</dbReference>
<dbReference type="GO" id="GO:0016020">
    <property type="term" value="C:membrane"/>
    <property type="evidence" value="ECO:0007669"/>
    <property type="project" value="UniProtKB-SubCell"/>
</dbReference>
<feature type="domain" description="O-antigen ligase-related" evidence="6">
    <location>
        <begin position="52"/>
        <end position="192"/>
    </location>
</feature>
<name>A0A395LWM7_9BACT</name>
<dbReference type="EMBL" id="PHFL01000071">
    <property type="protein sequence ID" value="RFM23053.1"/>
    <property type="molecule type" value="Genomic_DNA"/>
</dbReference>
<evidence type="ECO:0000256" key="3">
    <source>
        <dbReference type="ARBA" id="ARBA00022989"/>
    </source>
</evidence>
<comment type="caution">
    <text evidence="7">The sequence shown here is derived from an EMBL/GenBank/DDBJ whole genome shotgun (WGS) entry which is preliminary data.</text>
</comment>
<feature type="transmembrane region" description="Helical" evidence="5">
    <location>
        <begin position="50"/>
        <end position="80"/>
    </location>
</feature>
<evidence type="ECO:0000256" key="4">
    <source>
        <dbReference type="ARBA" id="ARBA00023136"/>
    </source>
</evidence>
<keyword evidence="3 5" id="KW-1133">Transmembrane helix</keyword>
<accession>A0A395LWM7</accession>
<organism evidence="7 8">
    <name type="scientific">Candidatus Thermochlorobacter aerophilus</name>
    <dbReference type="NCBI Taxonomy" id="1868324"/>
    <lineage>
        <taxon>Bacteria</taxon>
        <taxon>Pseudomonadati</taxon>
        <taxon>Chlorobiota</taxon>
        <taxon>Chlorobiia</taxon>
        <taxon>Chlorobiales</taxon>
        <taxon>Candidatus Thermochlorobacteriaceae</taxon>
        <taxon>Candidatus Thermochlorobacter</taxon>
    </lineage>
</organism>
<protein>
    <submittedName>
        <fullName evidence="7">O-antigen ligase domain-containing protein</fullName>
    </submittedName>
</protein>
<evidence type="ECO:0000313" key="8">
    <source>
        <dbReference type="Proteomes" id="UP000266389"/>
    </source>
</evidence>
<reference evidence="7 8" key="1">
    <citation type="journal article" date="2011" name="ISME J.">
        <title>Community ecology of hot spring cyanobacterial mats: predominant populations and their functional potential.</title>
        <authorList>
            <person name="Klatt C.G."/>
            <person name="Wood J.M."/>
            <person name="Rusch D.B."/>
            <person name="Bateson M.M."/>
            <person name="Hamamura N."/>
            <person name="Heidelberg J.F."/>
            <person name="Grossman A.R."/>
            <person name="Bhaya D."/>
            <person name="Cohan F.M."/>
            <person name="Kuhl M."/>
            <person name="Bryant D.A."/>
            <person name="Ward D.M."/>
        </authorList>
    </citation>
    <scope>NUCLEOTIDE SEQUENCE [LARGE SCALE GENOMIC DNA]</scope>
    <source>
        <strain evidence="7">OS</strain>
    </source>
</reference>
<dbReference type="InterPro" id="IPR007016">
    <property type="entry name" value="O-antigen_ligase-rel_domated"/>
</dbReference>
<dbReference type="Pfam" id="PF04932">
    <property type="entry name" value="Wzy_C"/>
    <property type="match status" value="1"/>
</dbReference>
<dbReference type="GO" id="GO:0016874">
    <property type="term" value="F:ligase activity"/>
    <property type="evidence" value="ECO:0007669"/>
    <property type="project" value="UniProtKB-KW"/>
</dbReference>